<feature type="non-terminal residue" evidence="1">
    <location>
        <position position="87"/>
    </location>
</feature>
<evidence type="ECO:0000313" key="2">
    <source>
        <dbReference type="Proteomes" id="UP001066276"/>
    </source>
</evidence>
<organism evidence="1 2">
    <name type="scientific">Pleurodeles waltl</name>
    <name type="common">Iberian ribbed newt</name>
    <dbReference type="NCBI Taxonomy" id="8319"/>
    <lineage>
        <taxon>Eukaryota</taxon>
        <taxon>Metazoa</taxon>
        <taxon>Chordata</taxon>
        <taxon>Craniata</taxon>
        <taxon>Vertebrata</taxon>
        <taxon>Euteleostomi</taxon>
        <taxon>Amphibia</taxon>
        <taxon>Batrachia</taxon>
        <taxon>Caudata</taxon>
        <taxon>Salamandroidea</taxon>
        <taxon>Salamandridae</taxon>
        <taxon>Pleurodelinae</taxon>
        <taxon>Pleurodeles</taxon>
    </lineage>
</organism>
<comment type="caution">
    <text evidence="1">The sequence shown here is derived from an EMBL/GenBank/DDBJ whole genome shotgun (WGS) entry which is preliminary data.</text>
</comment>
<name>A0AAV7M7S1_PLEWA</name>
<proteinExistence type="predicted"/>
<protein>
    <submittedName>
        <fullName evidence="1">Uncharacterized protein</fullName>
    </submittedName>
</protein>
<keyword evidence="2" id="KW-1185">Reference proteome</keyword>
<accession>A0AAV7M7S1</accession>
<reference evidence="1" key="1">
    <citation type="journal article" date="2022" name="bioRxiv">
        <title>Sequencing and chromosome-scale assembly of the giantPleurodeles waltlgenome.</title>
        <authorList>
            <person name="Brown T."/>
            <person name="Elewa A."/>
            <person name="Iarovenko S."/>
            <person name="Subramanian E."/>
            <person name="Araus A.J."/>
            <person name="Petzold A."/>
            <person name="Susuki M."/>
            <person name="Suzuki K.-i.T."/>
            <person name="Hayashi T."/>
            <person name="Toyoda A."/>
            <person name="Oliveira C."/>
            <person name="Osipova E."/>
            <person name="Leigh N.D."/>
            <person name="Simon A."/>
            <person name="Yun M.H."/>
        </authorList>
    </citation>
    <scope>NUCLEOTIDE SEQUENCE</scope>
    <source>
        <strain evidence="1">20211129_DDA</strain>
        <tissue evidence="1">Liver</tissue>
    </source>
</reference>
<sequence length="87" mass="9109">YSGELQWLISFLGSVRQSPLQVSGSPSVSVASLTASVVLGVSPSLWRLLPSYGLSVSPSLSFRLGTASFSPPPGSHDWLSLRVVPPA</sequence>
<feature type="non-terminal residue" evidence="1">
    <location>
        <position position="1"/>
    </location>
</feature>
<dbReference type="AlphaFoldDB" id="A0AAV7M7S1"/>
<dbReference type="EMBL" id="JANPWB010000014">
    <property type="protein sequence ID" value="KAJ1099431.1"/>
    <property type="molecule type" value="Genomic_DNA"/>
</dbReference>
<dbReference type="Proteomes" id="UP001066276">
    <property type="component" value="Chromosome 10"/>
</dbReference>
<evidence type="ECO:0000313" key="1">
    <source>
        <dbReference type="EMBL" id="KAJ1099431.1"/>
    </source>
</evidence>
<gene>
    <name evidence="1" type="ORF">NDU88_004532</name>
</gene>